<evidence type="ECO:0000256" key="1">
    <source>
        <dbReference type="SAM" id="MobiDB-lite"/>
    </source>
</evidence>
<feature type="compositionally biased region" description="Pro residues" evidence="1">
    <location>
        <begin position="526"/>
        <end position="538"/>
    </location>
</feature>
<feature type="transmembrane region" description="Helical" evidence="2">
    <location>
        <begin position="309"/>
        <end position="327"/>
    </location>
</feature>
<evidence type="ECO:0000313" key="3">
    <source>
        <dbReference type="EMBL" id="GIE04317.1"/>
    </source>
</evidence>
<keyword evidence="2" id="KW-0472">Membrane</keyword>
<dbReference type="EMBL" id="BOML01000043">
    <property type="protein sequence ID" value="GIE04317.1"/>
    <property type="molecule type" value="Genomic_DNA"/>
</dbReference>
<feature type="transmembrane region" description="Helical" evidence="2">
    <location>
        <begin position="377"/>
        <end position="402"/>
    </location>
</feature>
<reference evidence="3 4" key="1">
    <citation type="submission" date="2021-01" db="EMBL/GenBank/DDBJ databases">
        <title>Whole genome shotgun sequence of Actinoplanes durhamensis NBRC 14914.</title>
        <authorList>
            <person name="Komaki H."/>
            <person name="Tamura T."/>
        </authorList>
    </citation>
    <scope>NUCLEOTIDE SEQUENCE [LARGE SCALE GENOMIC DNA]</scope>
    <source>
        <strain evidence="3 4">NBRC 14914</strain>
    </source>
</reference>
<feature type="transmembrane region" description="Helical" evidence="2">
    <location>
        <begin position="414"/>
        <end position="434"/>
    </location>
</feature>
<feature type="transmembrane region" description="Helical" evidence="2">
    <location>
        <begin position="51"/>
        <end position="82"/>
    </location>
</feature>
<feature type="transmembrane region" description="Helical" evidence="2">
    <location>
        <begin position="180"/>
        <end position="200"/>
    </location>
</feature>
<dbReference type="RefSeq" id="WP_203730939.1">
    <property type="nucleotide sequence ID" value="NZ_BAAATX010000016.1"/>
</dbReference>
<keyword evidence="4" id="KW-1185">Reference proteome</keyword>
<feature type="transmembrane region" description="Helical" evidence="2">
    <location>
        <begin position="153"/>
        <end position="173"/>
    </location>
</feature>
<feature type="compositionally biased region" description="Basic and acidic residues" evidence="1">
    <location>
        <begin position="539"/>
        <end position="548"/>
    </location>
</feature>
<evidence type="ECO:0000313" key="4">
    <source>
        <dbReference type="Proteomes" id="UP000637628"/>
    </source>
</evidence>
<dbReference type="Proteomes" id="UP000637628">
    <property type="component" value="Unassembled WGS sequence"/>
</dbReference>
<comment type="caution">
    <text evidence="3">The sequence shown here is derived from an EMBL/GenBank/DDBJ whole genome shotgun (WGS) entry which is preliminary data.</text>
</comment>
<accession>A0ABQ3Z3A7</accession>
<evidence type="ECO:0000256" key="2">
    <source>
        <dbReference type="SAM" id="Phobius"/>
    </source>
</evidence>
<evidence type="ECO:0008006" key="5">
    <source>
        <dbReference type="Google" id="ProtNLM"/>
    </source>
</evidence>
<feature type="transmembrane region" description="Helical" evidence="2">
    <location>
        <begin position="24"/>
        <end position="44"/>
    </location>
</feature>
<feature type="transmembrane region" description="Helical" evidence="2">
    <location>
        <begin position="235"/>
        <end position="252"/>
    </location>
</feature>
<name>A0ABQ3Z3A7_9ACTN</name>
<organism evidence="3 4">
    <name type="scientific">Paractinoplanes durhamensis</name>
    <dbReference type="NCBI Taxonomy" id="113563"/>
    <lineage>
        <taxon>Bacteria</taxon>
        <taxon>Bacillati</taxon>
        <taxon>Actinomycetota</taxon>
        <taxon>Actinomycetes</taxon>
        <taxon>Micromonosporales</taxon>
        <taxon>Micromonosporaceae</taxon>
        <taxon>Paractinoplanes</taxon>
    </lineage>
</organism>
<feature type="transmembrane region" description="Helical" evidence="2">
    <location>
        <begin position="97"/>
        <end position="116"/>
    </location>
</feature>
<feature type="transmembrane region" description="Helical" evidence="2">
    <location>
        <begin position="123"/>
        <end position="141"/>
    </location>
</feature>
<feature type="transmembrane region" description="Helical" evidence="2">
    <location>
        <begin position="281"/>
        <end position="297"/>
    </location>
</feature>
<feature type="region of interest" description="Disordered" evidence="1">
    <location>
        <begin position="509"/>
        <end position="548"/>
    </location>
</feature>
<proteinExistence type="predicted"/>
<sequence length="548" mass="57811">MSFVRAASVREWWREHPPGRRKSLLIGGSAALVVAMLGCFFAGASPLLPPVLLALVFVALRPVAAMAYVAAVVCVPLGLWLLGIQRLVGDAFGGREYALSLSASVVACAALLVTVIRRPPTRAQFLTALAAGALYSVWVVLGVVHNGIPQTLVGARLTVVPVILLIVLFGLTGRELRLQVGWTAVLVIANGVAAIAEYIIGPAKLVEFGFKEDLAIRYIGGTFRAPGLTQVNAELGLLAGAYLLGYAALWLVRDLRPREWYWHAAAGAAVVGLALSTSRTGALLLAGGLIAAVVLNRGGGPAARKRARVVGAVVVVVVVGGFLAIGATGSSSTFERFGVWGRLLRDGAPWYGAGVGAVGAATTSRASSSPQVFVDNYFVSISLQLGIPILVAVVLLLGWAVFRLSRGSATKPQNAVHLAVVCGLAAGCMMIEVWEYADAMFCLALFVAYAARVTVPAVTAPEPEPPVPAVPHPRTSPDVAETVRLQLEPSPADTARLEREPSPADTVIMKRPATLDDTVIMMNPRPRTPGPRNPSPRQPPERPERYLR</sequence>
<keyword evidence="2" id="KW-1133">Transmembrane helix</keyword>
<gene>
    <name evidence="3" type="ORF">Adu01nite_56670</name>
</gene>
<protein>
    <recommendedName>
        <fullName evidence="5">O-antigen ligase</fullName>
    </recommendedName>
</protein>
<keyword evidence="2" id="KW-0812">Transmembrane</keyword>